<gene>
    <name evidence="2" type="ORF">J5N97_002062</name>
</gene>
<dbReference type="EMBL" id="JAGGNH010000108">
    <property type="protein sequence ID" value="KAJ0960143.1"/>
    <property type="molecule type" value="Genomic_DNA"/>
</dbReference>
<name>A0A9D5BSY8_9LILI</name>
<dbReference type="SUPFAM" id="SSF52540">
    <property type="entry name" value="P-loop containing nucleoside triphosphate hydrolases"/>
    <property type="match status" value="1"/>
</dbReference>
<sequence>MYGRDRQIEKLIKVPQERPNINNNISVVPILGMGGIGKTTLAQFVFNNPEIENYFDKKVWIFVSALFDRFRITKEIVQSLSIDATSKFSYETTNLDLLESELKRCLIGKKKFLLVLDDVWSTEWQQLLAPLKLTSIESIKIIVTSRDPTPLAGLKIQYGYRILLESLYGSYYKSFFIDCVFGNDDPDNYSLALQSIGEQIMEKLKGSPLAKEAVGKVVRDVICLRSIGSMYWIVIYGK</sequence>
<evidence type="ECO:0000313" key="2">
    <source>
        <dbReference type="EMBL" id="KAJ0960143.1"/>
    </source>
</evidence>
<dbReference type="Gene3D" id="3.40.50.300">
    <property type="entry name" value="P-loop containing nucleotide triphosphate hydrolases"/>
    <property type="match status" value="1"/>
</dbReference>
<dbReference type="Pfam" id="PF00931">
    <property type="entry name" value="NB-ARC"/>
    <property type="match status" value="1"/>
</dbReference>
<feature type="domain" description="NB-ARC" evidence="1">
    <location>
        <begin position="22"/>
        <end position="147"/>
    </location>
</feature>
<proteinExistence type="predicted"/>
<dbReference type="PANTHER" id="PTHR36766">
    <property type="entry name" value="PLANT BROAD-SPECTRUM MILDEW RESISTANCE PROTEIN RPW8"/>
    <property type="match status" value="1"/>
</dbReference>
<dbReference type="PRINTS" id="PR00364">
    <property type="entry name" value="DISEASERSIST"/>
</dbReference>
<dbReference type="InterPro" id="IPR027417">
    <property type="entry name" value="P-loop_NTPase"/>
</dbReference>
<dbReference type="OrthoDB" id="748871at2759"/>
<evidence type="ECO:0000313" key="3">
    <source>
        <dbReference type="Proteomes" id="UP001085076"/>
    </source>
</evidence>
<accession>A0A9D5BSY8</accession>
<evidence type="ECO:0000259" key="1">
    <source>
        <dbReference type="Pfam" id="PF00931"/>
    </source>
</evidence>
<protein>
    <recommendedName>
        <fullName evidence="1">NB-ARC domain-containing protein</fullName>
    </recommendedName>
</protein>
<keyword evidence="3" id="KW-1185">Reference proteome</keyword>
<dbReference type="PANTHER" id="PTHR36766:SF30">
    <property type="entry name" value="TIR-NBS TYPE DISEASE RESISTANCE PROTEIN-RELATED"/>
    <property type="match status" value="1"/>
</dbReference>
<reference evidence="2 3" key="1">
    <citation type="journal article" date="2022" name="Hortic Res">
        <title>The genome of Dioscorea zingiberensis sheds light on the biosynthesis, origin and evolution of the medicinally important diosgenin saponins.</title>
        <authorList>
            <person name="Li Y."/>
            <person name="Tan C."/>
            <person name="Li Z."/>
            <person name="Guo J."/>
            <person name="Li S."/>
            <person name="Chen X."/>
            <person name="Wang C."/>
            <person name="Dai X."/>
            <person name="Yang H."/>
            <person name="Song W."/>
            <person name="Hou L."/>
            <person name="Xu J."/>
            <person name="Tong Z."/>
            <person name="Xu A."/>
            <person name="Yuan X."/>
            <person name="Wang W."/>
            <person name="Yang Q."/>
            <person name="Chen L."/>
            <person name="Sun Z."/>
            <person name="Wang K."/>
            <person name="Pan B."/>
            <person name="Chen J."/>
            <person name="Bao Y."/>
            <person name="Liu F."/>
            <person name="Qi X."/>
            <person name="Gang D.R."/>
            <person name="Wen J."/>
            <person name="Li J."/>
        </authorList>
    </citation>
    <scope>NUCLEOTIDE SEQUENCE [LARGE SCALE GENOMIC DNA]</scope>
    <source>
        <strain evidence="2">Dzin_1.0</strain>
    </source>
</reference>
<comment type="caution">
    <text evidence="2">The sequence shown here is derived from an EMBL/GenBank/DDBJ whole genome shotgun (WGS) entry which is preliminary data.</text>
</comment>
<organism evidence="2 3">
    <name type="scientific">Dioscorea zingiberensis</name>
    <dbReference type="NCBI Taxonomy" id="325984"/>
    <lineage>
        <taxon>Eukaryota</taxon>
        <taxon>Viridiplantae</taxon>
        <taxon>Streptophyta</taxon>
        <taxon>Embryophyta</taxon>
        <taxon>Tracheophyta</taxon>
        <taxon>Spermatophyta</taxon>
        <taxon>Magnoliopsida</taxon>
        <taxon>Liliopsida</taxon>
        <taxon>Dioscoreales</taxon>
        <taxon>Dioscoreaceae</taxon>
        <taxon>Dioscorea</taxon>
    </lineage>
</organism>
<dbReference type="GO" id="GO:0043531">
    <property type="term" value="F:ADP binding"/>
    <property type="evidence" value="ECO:0007669"/>
    <property type="project" value="InterPro"/>
</dbReference>
<dbReference type="AlphaFoldDB" id="A0A9D5BSY8"/>
<dbReference type="InterPro" id="IPR002182">
    <property type="entry name" value="NB-ARC"/>
</dbReference>
<dbReference type="Proteomes" id="UP001085076">
    <property type="component" value="Unassembled WGS sequence"/>
</dbReference>